<evidence type="ECO:0000256" key="4">
    <source>
        <dbReference type="ARBA" id="ARBA00023125"/>
    </source>
</evidence>
<evidence type="ECO:0000259" key="7">
    <source>
        <dbReference type="Pfam" id="PF04542"/>
    </source>
</evidence>
<dbReference type="InterPro" id="IPR013325">
    <property type="entry name" value="RNA_pol_sigma_r2"/>
</dbReference>
<dbReference type="Proteomes" id="UP000632289">
    <property type="component" value="Unassembled WGS sequence"/>
</dbReference>
<evidence type="ECO:0000256" key="1">
    <source>
        <dbReference type="ARBA" id="ARBA00010641"/>
    </source>
</evidence>
<keyword evidence="10" id="KW-1185">Reference proteome</keyword>
<dbReference type="Pfam" id="PF08281">
    <property type="entry name" value="Sigma70_r4_2"/>
    <property type="match status" value="1"/>
</dbReference>
<name>A0A927IDB3_9ACTN</name>
<accession>A0A927IDB3</accession>
<dbReference type="InterPro" id="IPR013249">
    <property type="entry name" value="RNA_pol_sigma70_r4_t2"/>
</dbReference>
<dbReference type="SUPFAM" id="SSF88946">
    <property type="entry name" value="Sigma2 domain of RNA polymerase sigma factors"/>
    <property type="match status" value="1"/>
</dbReference>
<dbReference type="GO" id="GO:0006352">
    <property type="term" value="P:DNA-templated transcription initiation"/>
    <property type="evidence" value="ECO:0007669"/>
    <property type="project" value="InterPro"/>
</dbReference>
<dbReference type="EMBL" id="JACXYU010000007">
    <property type="protein sequence ID" value="MBD3932927.1"/>
    <property type="molecule type" value="Genomic_DNA"/>
</dbReference>
<proteinExistence type="inferred from homology"/>
<feature type="region of interest" description="Disordered" evidence="6">
    <location>
        <begin position="1"/>
        <end position="68"/>
    </location>
</feature>
<dbReference type="Gene3D" id="1.10.1740.10">
    <property type="match status" value="1"/>
</dbReference>
<gene>
    <name evidence="9" type="ORF">IF129_15380</name>
</gene>
<organism evidence="9 10">
    <name type="scientific">Streptomyces chumphonensis</name>
    <dbReference type="NCBI Taxonomy" id="1214925"/>
    <lineage>
        <taxon>Bacteria</taxon>
        <taxon>Bacillati</taxon>
        <taxon>Actinomycetota</taxon>
        <taxon>Actinomycetes</taxon>
        <taxon>Kitasatosporales</taxon>
        <taxon>Streptomycetaceae</taxon>
        <taxon>Streptomyces</taxon>
    </lineage>
</organism>
<evidence type="ECO:0000313" key="10">
    <source>
        <dbReference type="Proteomes" id="UP000632289"/>
    </source>
</evidence>
<dbReference type="Gene3D" id="1.10.10.10">
    <property type="entry name" value="Winged helix-like DNA-binding domain superfamily/Winged helix DNA-binding domain"/>
    <property type="match status" value="1"/>
</dbReference>
<comment type="caution">
    <text evidence="9">The sequence shown here is derived from an EMBL/GenBank/DDBJ whole genome shotgun (WGS) entry which is preliminary data.</text>
</comment>
<feature type="domain" description="RNA polymerase sigma-70 region 2" evidence="7">
    <location>
        <begin position="89"/>
        <end position="155"/>
    </location>
</feature>
<feature type="compositionally biased region" description="Basic and acidic residues" evidence="6">
    <location>
        <begin position="54"/>
        <end position="65"/>
    </location>
</feature>
<keyword evidence="4" id="KW-0238">DNA-binding</keyword>
<dbReference type="InterPro" id="IPR013324">
    <property type="entry name" value="RNA_pol_sigma_r3/r4-like"/>
</dbReference>
<dbReference type="Pfam" id="PF04542">
    <property type="entry name" value="Sigma70_r2"/>
    <property type="match status" value="1"/>
</dbReference>
<dbReference type="GO" id="GO:0016987">
    <property type="term" value="F:sigma factor activity"/>
    <property type="evidence" value="ECO:0007669"/>
    <property type="project" value="UniProtKB-KW"/>
</dbReference>
<dbReference type="NCBIfam" id="TIGR02937">
    <property type="entry name" value="sigma70-ECF"/>
    <property type="match status" value="1"/>
</dbReference>
<dbReference type="InterPro" id="IPR014284">
    <property type="entry name" value="RNA_pol_sigma-70_dom"/>
</dbReference>
<feature type="domain" description="RNA polymerase sigma factor 70 region 4 type 2" evidence="8">
    <location>
        <begin position="185"/>
        <end position="237"/>
    </location>
</feature>
<dbReference type="InterPro" id="IPR036388">
    <property type="entry name" value="WH-like_DNA-bd_sf"/>
</dbReference>
<dbReference type="InterPro" id="IPR007627">
    <property type="entry name" value="RNA_pol_sigma70_r2"/>
</dbReference>
<keyword evidence="2" id="KW-0805">Transcription regulation</keyword>
<evidence type="ECO:0000259" key="8">
    <source>
        <dbReference type="Pfam" id="PF08281"/>
    </source>
</evidence>
<reference evidence="9" key="1">
    <citation type="submission" date="2020-09" db="EMBL/GenBank/DDBJ databases">
        <title>Secondary metabolite and genome analysis of marine Streptomyces chumphonensis KK1-2T.</title>
        <authorList>
            <person name="Phongsopitanun W."/>
            <person name="Kanchanasin P."/>
            <person name="Pittayakhajonwut P."/>
            <person name="Suwanborirux K."/>
            <person name="Tanasupawat S."/>
        </authorList>
    </citation>
    <scope>NUCLEOTIDE SEQUENCE</scope>
    <source>
        <strain evidence="9">KK1-2</strain>
    </source>
</reference>
<dbReference type="PANTHER" id="PTHR43133">
    <property type="entry name" value="RNA POLYMERASE ECF-TYPE SIGMA FACTO"/>
    <property type="match status" value="1"/>
</dbReference>
<evidence type="ECO:0000313" key="9">
    <source>
        <dbReference type="EMBL" id="MBD3932927.1"/>
    </source>
</evidence>
<comment type="similarity">
    <text evidence="1">Belongs to the sigma-70 factor family. ECF subfamily.</text>
</comment>
<dbReference type="AlphaFoldDB" id="A0A927IDB3"/>
<dbReference type="CDD" id="cd06171">
    <property type="entry name" value="Sigma70_r4"/>
    <property type="match status" value="1"/>
</dbReference>
<evidence type="ECO:0000256" key="5">
    <source>
        <dbReference type="ARBA" id="ARBA00023163"/>
    </source>
</evidence>
<evidence type="ECO:0000256" key="2">
    <source>
        <dbReference type="ARBA" id="ARBA00023015"/>
    </source>
</evidence>
<keyword evidence="5" id="KW-0804">Transcription</keyword>
<dbReference type="InterPro" id="IPR039425">
    <property type="entry name" value="RNA_pol_sigma-70-like"/>
</dbReference>
<dbReference type="PANTHER" id="PTHR43133:SF8">
    <property type="entry name" value="RNA POLYMERASE SIGMA FACTOR HI_1459-RELATED"/>
    <property type="match status" value="1"/>
</dbReference>
<protein>
    <submittedName>
        <fullName evidence="9">Sigma-70 family RNA polymerase sigma factor</fullName>
    </submittedName>
</protein>
<dbReference type="GO" id="GO:0003677">
    <property type="term" value="F:DNA binding"/>
    <property type="evidence" value="ECO:0007669"/>
    <property type="project" value="UniProtKB-KW"/>
</dbReference>
<evidence type="ECO:0000256" key="3">
    <source>
        <dbReference type="ARBA" id="ARBA00023082"/>
    </source>
</evidence>
<evidence type="ECO:0000256" key="6">
    <source>
        <dbReference type="SAM" id="MobiDB-lite"/>
    </source>
</evidence>
<dbReference type="SUPFAM" id="SSF88659">
    <property type="entry name" value="Sigma3 and sigma4 domains of RNA polymerase sigma factors"/>
    <property type="match status" value="1"/>
</dbReference>
<keyword evidence="3" id="KW-0731">Sigma factor</keyword>
<sequence>MISTRPLRVQAPPHRDRPGAAPSTGRGEGVNLSAPAADLPVTCRSSSGNTAPACRREEGRVAEPEPEKEDDALLVVRCQLGERQAFTGLVRAWHGPLWRYLRATTGGDGVADDLAQETWIGVLRGLPKLREPERFAPWLFTIARRALADHLRRGRAAPFGSVDLADAPGAPVDPGDFPGDVLDRLEVHAGLADLPPAEREVLVLFHLADLPTAGCADVLGVPAGTVKSRLFRARRMLRDILTERGHDR</sequence>